<dbReference type="Pfam" id="PF01988">
    <property type="entry name" value="VIT1"/>
    <property type="match status" value="1"/>
</dbReference>
<gene>
    <name evidence="10" type="ORF">LLUT_LOCUS97</name>
</gene>
<keyword evidence="3" id="KW-0408">Iron</keyword>
<keyword evidence="9" id="KW-0406">Ion transport</keyword>
<keyword evidence="11" id="KW-1185">Reference proteome</keyword>
<keyword evidence="6" id="KW-1133">Transmembrane helix</keyword>
<dbReference type="GO" id="GO:0005384">
    <property type="term" value="F:manganese ion transmembrane transporter activity"/>
    <property type="evidence" value="ECO:0007669"/>
    <property type="project" value="InterPro"/>
</dbReference>
<reference evidence="10 11" key="1">
    <citation type="submission" date="2024-03" db="EMBL/GenBank/DDBJ databases">
        <authorList>
            <person name="Martinez-Hernandez J."/>
        </authorList>
    </citation>
    <scope>NUCLEOTIDE SEQUENCE [LARGE SCALE GENOMIC DNA]</scope>
</reference>
<dbReference type="AlphaFoldDB" id="A0AAV1VQ82"/>
<keyword evidence="3" id="KW-0410">Iron transport</keyword>
<name>A0AAV1VQ82_LUPLU</name>
<evidence type="ECO:0000313" key="11">
    <source>
        <dbReference type="Proteomes" id="UP001497480"/>
    </source>
</evidence>
<dbReference type="PANTHER" id="PTHR31851">
    <property type="entry name" value="FE(2+)/MN(2+) TRANSPORTER PCL1"/>
    <property type="match status" value="1"/>
</dbReference>
<sequence>MRDFEQPFLDTILTSNEANPTLCEELKREEDQQVKVFNYANRAQWLRAAVLGANDGLVSTASLMMGVGAFQNDVEIVILTGAFSMAIGEFVSVYSQYDIELAQMKRDGKRGVYKNLLDALVSIVRKEGLVKLVSIVWDQAA</sequence>
<proteinExistence type="inferred from homology"/>
<dbReference type="Proteomes" id="UP001497480">
    <property type="component" value="Unassembled WGS sequence"/>
</dbReference>
<dbReference type="GO" id="GO:0140315">
    <property type="term" value="F:iron ion sequestering activity"/>
    <property type="evidence" value="ECO:0007669"/>
    <property type="project" value="UniProtKB-UniRule"/>
</dbReference>
<dbReference type="EMBL" id="CAXHTB010000001">
    <property type="protein sequence ID" value="CAL0299037.1"/>
    <property type="molecule type" value="Genomic_DNA"/>
</dbReference>
<keyword evidence="5" id="KW-0812">Transmembrane</keyword>
<evidence type="ECO:0000256" key="4">
    <source>
        <dbReference type="ARBA" id="ARBA00022554"/>
    </source>
</evidence>
<comment type="similarity">
    <text evidence="2 9">Belongs to the CCC1 family.</text>
</comment>
<dbReference type="InterPro" id="IPR008217">
    <property type="entry name" value="Ccc1_fam"/>
</dbReference>
<protein>
    <recommendedName>
        <fullName evidence="9">Vacuolar iron transporter</fullName>
    </recommendedName>
</protein>
<evidence type="ECO:0000256" key="9">
    <source>
        <dbReference type="RuleBase" id="RU369115"/>
    </source>
</evidence>
<evidence type="ECO:0000256" key="6">
    <source>
        <dbReference type="ARBA" id="ARBA00022989"/>
    </source>
</evidence>
<comment type="caution">
    <text evidence="10">The sequence shown here is derived from an EMBL/GenBank/DDBJ whole genome shotgun (WGS) entry which is preliminary data.</text>
</comment>
<keyword evidence="4 9" id="KW-0926">Vacuole</keyword>
<keyword evidence="9" id="KW-0813">Transport</keyword>
<dbReference type="GO" id="GO:0005774">
    <property type="term" value="C:vacuolar membrane"/>
    <property type="evidence" value="ECO:0007669"/>
    <property type="project" value="UniProtKB-SubCell"/>
</dbReference>
<evidence type="ECO:0000256" key="1">
    <source>
        <dbReference type="ARBA" id="ARBA00004128"/>
    </source>
</evidence>
<comment type="function">
    <text evidence="9">Vacuolar Fe(2+) uptake transporter.</text>
</comment>
<evidence type="ECO:0000256" key="3">
    <source>
        <dbReference type="ARBA" id="ARBA00022496"/>
    </source>
</evidence>
<dbReference type="GO" id="GO:0005381">
    <property type="term" value="F:iron ion transmembrane transporter activity"/>
    <property type="evidence" value="ECO:0007669"/>
    <property type="project" value="UniProtKB-UniRule"/>
</dbReference>
<evidence type="ECO:0000256" key="2">
    <source>
        <dbReference type="ARBA" id="ARBA00007049"/>
    </source>
</evidence>
<evidence type="ECO:0000256" key="7">
    <source>
        <dbReference type="ARBA" id="ARBA00023136"/>
    </source>
</evidence>
<dbReference type="GO" id="GO:0030026">
    <property type="term" value="P:intracellular manganese ion homeostasis"/>
    <property type="evidence" value="ECO:0007669"/>
    <property type="project" value="InterPro"/>
</dbReference>
<evidence type="ECO:0000256" key="5">
    <source>
        <dbReference type="ARBA" id="ARBA00022692"/>
    </source>
</evidence>
<accession>A0AAV1VQ82</accession>
<organism evidence="10 11">
    <name type="scientific">Lupinus luteus</name>
    <name type="common">European yellow lupine</name>
    <dbReference type="NCBI Taxonomy" id="3873"/>
    <lineage>
        <taxon>Eukaryota</taxon>
        <taxon>Viridiplantae</taxon>
        <taxon>Streptophyta</taxon>
        <taxon>Embryophyta</taxon>
        <taxon>Tracheophyta</taxon>
        <taxon>Spermatophyta</taxon>
        <taxon>Magnoliopsida</taxon>
        <taxon>eudicotyledons</taxon>
        <taxon>Gunneridae</taxon>
        <taxon>Pentapetalae</taxon>
        <taxon>rosids</taxon>
        <taxon>fabids</taxon>
        <taxon>Fabales</taxon>
        <taxon>Fabaceae</taxon>
        <taxon>Papilionoideae</taxon>
        <taxon>50 kb inversion clade</taxon>
        <taxon>genistoids sensu lato</taxon>
        <taxon>core genistoids</taxon>
        <taxon>Genisteae</taxon>
        <taxon>Lupinus</taxon>
    </lineage>
</organism>
<evidence type="ECO:0000256" key="8">
    <source>
        <dbReference type="ARBA" id="ARBA00044464"/>
    </source>
</evidence>
<comment type="subcellular location">
    <subcellularLocation>
        <location evidence="1 9">Vacuole membrane</location>
        <topology evidence="1 9">Multi-pass membrane protein</topology>
    </subcellularLocation>
</comment>
<evidence type="ECO:0000313" key="10">
    <source>
        <dbReference type="EMBL" id="CAL0299037.1"/>
    </source>
</evidence>
<comment type="catalytic activity">
    <reaction evidence="8">
        <text>Fe(2+)(in) = Fe(2+)(out)</text>
        <dbReference type="Rhea" id="RHEA:28486"/>
        <dbReference type="ChEBI" id="CHEBI:29033"/>
    </reaction>
    <physiologicalReaction direction="left-to-right" evidence="8">
        <dbReference type="Rhea" id="RHEA:28487"/>
    </physiologicalReaction>
</comment>
<keyword evidence="7" id="KW-0472">Membrane</keyword>